<protein>
    <submittedName>
        <fullName evidence="1">Simple sugar transport system ATP-binding protein</fullName>
    </submittedName>
</protein>
<evidence type="ECO:0000313" key="1">
    <source>
        <dbReference type="EMBL" id="SHI99709.1"/>
    </source>
</evidence>
<keyword evidence="2" id="KW-1185">Reference proteome</keyword>
<organism evidence="1 2">
    <name type="scientific">Dethiosulfatibacter aminovorans DSM 17477</name>
    <dbReference type="NCBI Taxonomy" id="1121476"/>
    <lineage>
        <taxon>Bacteria</taxon>
        <taxon>Bacillati</taxon>
        <taxon>Bacillota</taxon>
        <taxon>Tissierellia</taxon>
        <taxon>Dethiosulfatibacter</taxon>
    </lineage>
</organism>
<sequence length="53" mass="5799">MFIGEDLDVLLRLCDRIMVLCDGEITGIVKASEVTKEDLGLMMAGQKRSGEVV</sequence>
<keyword evidence="1" id="KW-0762">Sugar transport</keyword>
<keyword evidence="1" id="KW-0813">Transport</keyword>
<evidence type="ECO:0000313" key="2">
    <source>
        <dbReference type="Proteomes" id="UP000184052"/>
    </source>
</evidence>
<accession>A0A1M6FQ47</accession>
<dbReference type="EMBL" id="FQZL01000009">
    <property type="protein sequence ID" value="SHI99709.1"/>
    <property type="molecule type" value="Genomic_DNA"/>
</dbReference>
<gene>
    <name evidence="1" type="ORF">SAMN02745751_01493</name>
</gene>
<proteinExistence type="predicted"/>
<dbReference type="Proteomes" id="UP000184052">
    <property type="component" value="Unassembled WGS sequence"/>
</dbReference>
<name>A0A1M6FQ47_9FIRM</name>
<keyword evidence="1" id="KW-0547">Nucleotide-binding</keyword>
<dbReference type="GO" id="GO:0005524">
    <property type="term" value="F:ATP binding"/>
    <property type="evidence" value="ECO:0007669"/>
    <property type="project" value="UniProtKB-KW"/>
</dbReference>
<keyword evidence="1" id="KW-0067">ATP-binding</keyword>
<dbReference type="AlphaFoldDB" id="A0A1M6FQ47"/>
<dbReference type="STRING" id="1121476.SAMN02745751_01493"/>
<reference evidence="1 2" key="1">
    <citation type="submission" date="2016-11" db="EMBL/GenBank/DDBJ databases">
        <authorList>
            <person name="Jaros S."/>
            <person name="Januszkiewicz K."/>
            <person name="Wedrychowicz H."/>
        </authorList>
    </citation>
    <scope>NUCLEOTIDE SEQUENCE [LARGE SCALE GENOMIC DNA]</scope>
    <source>
        <strain evidence="1 2">DSM 17477</strain>
    </source>
</reference>